<evidence type="ECO:0000256" key="3">
    <source>
        <dbReference type="ARBA" id="ARBA00022840"/>
    </source>
</evidence>
<dbReference type="Pfam" id="PF03099">
    <property type="entry name" value="BPL_LplA_LipB"/>
    <property type="match status" value="1"/>
</dbReference>
<dbReference type="InterPro" id="IPR003142">
    <property type="entry name" value="BPL_C"/>
</dbReference>
<dbReference type="SUPFAM" id="SSF55681">
    <property type="entry name" value="Class II aaRS and biotin synthetases"/>
    <property type="match status" value="1"/>
</dbReference>
<dbReference type="Pfam" id="PF02237">
    <property type="entry name" value="BPL_C"/>
    <property type="match status" value="1"/>
</dbReference>
<evidence type="ECO:0000256" key="4">
    <source>
        <dbReference type="ARBA" id="ARBA00023267"/>
    </source>
</evidence>
<keyword evidence="3 5" id="KW-0067">ATP-binding</keyword>
<feature type="binding site" evidence="5">
    <location>
        <position position="188"/>
    </location>
    <ligand>
        <name>biotin</name>
        <dbReference type="ChEBI" id="CHEBI:57586"/>
    </ligand>
</feature>
<dbReference type="PROSITE" id="PS51733">
    <property type="entry name" value="BPL_LPL_CATALYTIC"/>
    <property type="match status" value="1"/>
</dbReference>
<keyword evidence="5" id="KW-0238">DNA-binding</keyword>
<keyword evidence="1 5" id="KW-0436">Ligase</keyword>
<protein>
    <recommendedName>
        <fullName evidence="5">Bifunctional ligase/repressor BirA</fullName>
    </recommendedName>
    <alternativeName>
        <fullName evidence="5">Biotin--[acetyl-CoA-carboxylase] ligase</fullName>
        <ecNumber evidence="5">6.3.4.15</ecNumber>
    </alternativeName>
    <alternativeName>
        <fullName evidence="5">Biotin--protein ligase</fullName>
    </alternativeName>
    <alternativeName>
        <fullName evidence="5">Biotin-[acetyl-CoA carboxylase] synthetase</fullName>
    </alternativeName>
</protein>
<name>I1X5C9_9BACT</name>
<dbReference type="Gene3D" id="1.10.10.10">
    <property type="entry name" value="Winged helix-like DNA-binding domain superfamily/Winged helix DNA-binding domain"/>
    <property type="match status" value="1"/>
</dbReference>
<feature type="binding site" evidence="5">
    <location>
        <begin position="121"/>
        <end position="123"/>
    </location>
    <ligand>
        <name>biotin</name>
        <dbReference type="ChEBI" id="CHEBI:57586"/>
    </ligand>
</feature>
<evidence type="ECO:0000256" key="5">
    <source>
        <dbReference type="HAMAP-Rule" id="MF_00978"/>
    </source>
</evidence>
<gene>
    <name evidence="5" type="primary">birA</name>
    <name evidence="7" type="ORF">ws085G8_0034</name>
</gene>
<dbReference type="Pfam" id="PF08279">
    <property type="entry name" value="HTH_11"/>
    <property type="match status" value="1"/>
</dbReference>
<keyword evidence="5" id="KW-0804">Transcription</keyword>
<dbReference type="PANTHER" id="PTHR12835:SF5">
    <property type="entry name" value="BIOTIN--PROTEIN LIGASE"/>
    <property type="match status" value="1"/>
</dbReference>
<dbReference type="InterPro" id="IPR008988">
    <property type="entry name" value="Transcriptional_repressor_C"/>
</dbReference>
<dbReference type="InterPro" id="IPR036388">
    <property type="entry name" value="WH-like_DNA-bd_sf"/>
</dbReference>
<dbReference type="EC" id="6.3.4.15" evidence="5"/>
<proteinExistence type="inferred from homology"/>
<evidence type="ECO:0000313" key="7">
    <source>
        <dbReference type="EMBL" id="AFI78704.1"/>
    </source>
</evidence>
<dbReference type="GO" id="GO:0005524">
    <property type="term" value="F:ATP binding"/>
    <property type="evidence" value="ECO:0007669"/>
    <property type="project" value="UniProtKB-UniRule"/>
</dbReference>
<dbReference type="NCBIfam" id="NF008847">
    <property type="entry name" value="PRK11886.1-2"/>
    <property type="match status" value="1"/>
</dbReference>
<evidence type="ECO:0000256" key="2">
    <source>
        <dbReference type="ARBA" id="ARBA00022741"/>
    </source>
</evidence>
<organism evidence="7">
    <name type="scientific">uncultured bacterium ws085G8</name>
    <dbReference type="NCBI Taxonomy" id="1131825"/>
    <lineage>
        <taxon>Bacteria</taxon>
        <taxon>environmental samples</taxon>
    </lineage>
</organism>
<dbReference type="CDD" id="cd16442">
    <property type="entry name" value="BPL"/>
    <property type="match status" value="1"/>
</dbReference>
<dbReference type="GO" id="GO:0004077">
    <property type="term" value="F:biotin--[biotin carboxyl-carrier protein] ligase activity"/>
    <property type="evidence" value="ECO:0007669"/>
    <property type="project" value="UniProtKB-UniRule"/>
</dbReference>
<dbReference type="GO" id="GO:0003677">
    <property type="term" value="F:DNA binding"/>
    <property type="evidence" value="ECO:0007669"/>
    <property type="project" value="UniProtKB-UniRule"/>
</dbReference>
<dbReference type="InterPro" id="IPR004408">
    <property type="entry name" value="Biotin_CoA_COase_ligase"/>
</dbReference>
<dbReference type="InterPro" id="IPR030855">
    <property type="entry name" value="Bifunct_BirA"/>
</dbReference>
<keyword evidence="2 5" id="KW-0547">Nucleotide-binding</keyword>
<reference evidence="7" key="1">
    <citation type="journal article" date="2012" name="ISME J.">
        <title>Roseobacter clade bacteria are abundant in coastal sediments and encode a novel combination of sulfur oxidation genes.</title>
        <authorList>
            <person name="Lenk S."/>
            <person name="Moraru C."/>
            <person name="Hahnke S."/>
            <person name="Arnds J."/>
            <person name="Richter M."/>
            <person name="Kube M."/>
            <person name="Reinhardt R."/>
            <person name="Brinkhoff T."/>
            <person name="Harder J."/>
            <person name="Amann R."/>
            <person name="Mussmann M."/>
        </authorList>
    </citation>
    <scope>NUCLEOTIDE SEQUENCE</scope>
</reference>
<dbReference type="GO" id="GO:0006355">
    <property type="term" value="P:regulation of DNA-templated transcription"/>
    <property type="evidence" value="ECO:0007669"/>
    <property type="project" value="UniProtKB-UniRule"/>
</dbReference>
<comment type="catalytic activity">
    <reaction evidence="5">
        <text>biotin + L-lysyl-[protein] + ATP = N(6)-biotinyl-L-lysyl-[protein] + AMP + diphosphate + H(+)</text>
        <dbReference type="Rhea" id="RHEA:11756"/>
        <dbReference type="Rhea" id="RHEA-COMP:9752"/>
        <dbReference type="Rhea" id="RHEA-COMP:10505"/>
        <dbReference type="ChEBI" id="CHEBI:15378"/>
        <dbReference type="ChEBI" id="CHEBI:29969"/>
        <dbReference type="ChEBI" id="CHEBI:30616"/>
        <dbReference type="ChEBI" id="CHEBI:33019"/>
        <dbReference type="ChEBI" id="CHEBI:57586"/>
        <dbReference type="ChEBI" id="CHEBI:83144"/>
        <dbReference type="ChEBI" id="CHEBI:456215"/>
        <dbReference type="EC" id="6.3.4.15"/>
    </reaction>
</comment>
<keyword evidence="5" id="KW-0678">Repressor</keyword>
<dbReference type="GO" id="GO:0005737">
    <property type="term" value="C:cytoplasm"/>
    <property type="evidence" value="ECO:0007669"/>
    <property type="project" value="TreeGrafter"/>
</dbReference>
<comment type="similarity">
    <text evidence="5">Belongs to the biotin--protein ligase family.</text>
</comment>
<dbReference type="HAMAP" id="MF_00978">
    <property type="entry name" value="Bifunct_BirA"/>
    <property type="match status" value="1"/>
</dbReference>
<dbReference type="InterPro" id="IPR036390">
    <property type="entry name" value="WH_DNA-bd_sf"/>
</dbReference>
<dbReference type="NCBIfam" id="TIGR00121">
    <property type="entry name" value="birA_ligase"/>
    <property type="match status" value="1"/>
</dbReference>
<dbReference type="InterPro" id="IPR045864">
    <property type="entry name" value="aa-tRNA-synth_II/BPL/LPL"/>
</dbReference>
<feature type="DNA-binding region" description="H-T-H motif" evidence="5">
    <location>
        <begin position="21"/>
        <end position="40"/>
    </location>
</feature>
<feature type="binding site" evidence="5">
    <location>
        <position position="117"/>
    </location>
    <ligand>
        <name>biotin</name>
        <dbReference type="ChEBI" id="CHEBI:57586"/>
    </ligand>
</feature>
<keyword evidence="5" id="KW-0805">Transcription regulation</keyword>
<dbReference type="Gene3D" id="3.30.930.10">
    <property type="entry name" value="Bira Bifunctional Protein, Domain 2"/>
    <property type="match status" value="1"/>
</dbReference>
<keyword evidence="4 5" id="KW-0092">Biotin</keyword>
<dbReference type="InterPro" id="IPR013196">
    <property type="entry name" value="HTH_11"/>
</dbReference>
<dbReference type="InterPro" id="IPR004143">
    <property type="entry name" value="BPL_LPL_catalytic"/>
</dbReference>
<evidence type="ECO:0000256" key="1">
    <source>
        <dbReference type="ARBA" id="ARBA00022598"/>
    </source>
</evidence>
<dbReference type="SUPFAM" id="SSF46785">
    <property type="entry name" value="Winged helix' DNA-binding domain"/>
    <property type="match status" value="1"/>
</dbReference>
<dbReference type="Gene3D" id="2.30.30.100">
    <property type="match status" value="1"/>
</dbReference>
<feature type="binding site" evidence="5">
    <location>
        <begin position="94"/>
        <end position="96"/>
    </location>
    <ligand>
        <name>biotin</name>
        <dbReference type="ChEBI" id="CHEBI:57586"/>
    </ligand>
</feature>
<dbReference type="AlphaFoldDB" id="I1X5C9"/>
<accession>I1X5C9</accession>
<evidence type="ECO:0000259" key="6">
    <source>
        <dbReference type="PROSITE" id="PS51733"/>
    </source>
</evidence>
<dbReference type="PANTHER" id="PTHR12835">
    <property type="entry name" value="BIOTIN PROTEIN LIGASE"/>
    <property type="match status" value="1"/>
</dbReference>
<sequence length="327" mass="35289">MSSAIIQQLAGYLSVTETRSGESIARELGCSRTAVWKHVESLRGFGIDIDAIAGKGYLLKDPLELLQSDRILAGLDPVVRKRLNGLTIESSLDSTNSALHRLKVEDQHATVILAEHQSGGRGRRGRQWHSPYARNIYLSIGWKFENSISELGCLSLVVALAVAKALSRAGLQGHKVKWPNDLLLDGRKLCGCLVEVQGDSQGPCHAVLGVGVNVHMPASILNGEIDQPWTDVHSQLPTCSRNDLAVVLLEELLRGLDLFAQQGFVPFKGAWEQSDVLRGNFIEVVTGKGVLAGTAAGINEAGALLLDTGNEVLTMYSGEVSLRKTKI</sequence>
<comment type="function">
    <text evidence="5">Acts both as a biotin--[acetyl-CoA-carboxylase] ligase and a repressor.</text>
</comment>
<dbReference type="SUPFAM" id="SSF50037">
    <property type="entry name" value="C-terminal domain of transcriptional repressors"/>
    <property type="match status" value="1"/>
</dbReference>
<feature type="domain" description="BPL/LPL catalytic" evidence="6">
    <location>
        <begin position="73"/>
        <end position="260"/>
    </location>
</feature>
<dbReference type="EMBL" id="JQ256788">
    <property type="protein sequence ID" value="AFI78704.1"/>
    <property type="molecule type" value="Genomic_DNA"/>
</dbReference>